<dbReference type="Proteomes" id="UP000199370">
    <property type="component" value="Unassembled WGS sequence"/>
</dbReference>
<keyword evidence="2" id="KW-1133">Transmembrane helix</keyword>
<keyword evidence="2" id="KW-0472">Membrane</keyword>
<keyword evidence="2" id="KW-0812">Transmembrane</keyword>
<evidence type="ECO:0000313" key="4">
    <source>
        <dbReference type="Proteomes" id="UP000199370"/>
    </source>
</evidence>
<sequence>MDENTLNAVLLSIGAVAVVWSFVTASLLFGVLIVLFLLAMSLLHRLVTAVERIADNTEQLAARPTDGGRTGSRRQSNDDRAGEADWDDAERPPVEERSTDELFE</sequence>
<proteinExistence type="predicted"/>
<keyword evidence="4" id="KW-1185">Reference proteome</keyword>
<dbReference type="Pfam" id="PF26262">
    <property type="entry name" value="DUF8066"/>
    <property type="match status" value="1"/>
</dbReference>
<evidence type="ECO:0000256" key="2">
    <source>
        <dbReference type="SAM" id="Phobius"/>
    </source>
</evidence>
<feature type="transmembrane region" description="Helical" evidence="2">
    <location>
        <begin position="6"/>
        <end position="39"/>
    </location>
</feature>
<protein>
    <submittedName>
        <fullName evidence="3">Uncharacterized protein</fullName>
    </submittedName>
</protein>
<name>A0A1G9SL41_9EURY</name>
<accession>A0A1G9SL41</accession>
<feature type="region of interest" description="Disordered" evidence="1">
    <location>
        <begin position="57"/>
        <end position="104"/>
    </location>
</feature>
<gene>
    <name evidence="3" type="ORF">SAMN05192554_101217</name>
</gene>
<dbReference type="EMBL" id="FNIA01000001">
    <property type="protein sequence ID" value="SDM35505.1"/>
    <property type="molecule type" value="Genomic_DNA"/>
</dbReference>
<feature type="compositionally biased region" description="Basic and acidic residues" evidence="1">
    <location>
        <begin position="75"/>
        <end position="104"/>
    </location>
</feature>
<dbReference type="InterPro" id="IPR058379">
    <property type="entry name" value="DUF8066"/>
</dbReference>
<dbReference type="RefSeq" id="WP_089731176.1">
    <property type="nucleotide sequence ID" value="NZ_FNIA01000001.1"/>
</dbReference>
<dbReference type="AlphaFoldDB" id="A0A1G9SL41"/>
<reference evidence="3 4" key="1">
    <citation type="submission" date="2016-10" db="EMBL/GenBank/DDBJ databases">
        <authorList>
            <person name="de Groot N.N."/>
        </authorList>
    </citation>
    <scope>NUCLEOTIDE SEQUENCE [LARGE SCALE GENOMIC DNA]</scope>
    <source>
        <strain evidence="4">EB21,IBRC-M 10013,KCTC 4048</strain>
    </source>
</reference>
<evidence type="ECO:0000256" key="1">
    <source>
        <dbReference type="SAM" id="MobiDB-lite"/>
    </source>
</evidence>
<evidence type="ECO:0000313" key="3">
    <source>
        <dbReference type="EMBL" id="SDM35505.1"/>
    </source>
</evidence>
<organism evidence="3 4">
    <name type="scientific">Haloarchaeobius iranensis</name>
    <dbReference type="NCBI Taxonomy" id="996166"/>
    <lineage>
        <taxon>Archaea</taxon>
        <taxon>Methanobacteriati</taxon>
        <taxon>Methanobacteriota</taxon>
        <taxon>Stenosarchaea group</taxon>
        <taxon>Halobacteria</taxon>
        <taxon>Halobacteriales</taxon>
        <taxon>Halorubellaceae</taxon>
        <taxon>Haloarchaeobius</taxon>
    </lineage>
</organism>